<dbReference type="Proteomes" id="UP000596252">
    <property type="component" value="Chromosome"/>
</dbReference>
<dbReference type="InterPro" id="IPR022562">
    <property type="entry name" value="DUF3466"/>
</dbReference>
<evidence type="ECO:0000313" key="2">
    <source>
        <dbReference type="EMBL" id="QRH03311.1"/>
    </source>
</evidence>
<keyword evidence="3" id="KW-1185">Reference proteome</keyword>
<evidence type="ECO:0000313" key="3">
    <source>
        <dbReference type="Proteomes" id="UP000596252"/>
    </source>
</evidence>
<proteinExistence type="predicted"/>
<reference evidence="2 3" key="1">
    <citation type="journal article" date="2012" name="Antonie Van Leeuwenhoek">
        <title>Shewanella litorisediminis sp. nov., a gammaproteobacterium isolated from a tidal flat sediment.</title>
        <authorList>
            <person name="Lee M.H."/>
            <person name="Yoon J.H."/>
        </authorList>
    </citation>
    <scope>NUCLEOTIDE SEQUENCE [LARGE SCALE GENOMIC DNA]</scope>
    <source>
        <strain evidence="2 3">SMK1-12</strain>
    </source>
</reference>
<gene>
    <name evidence="2" type="ORF">JQC75_07945</name>
</gene>
<accession>A0ABX7G7G8</accession>
<feature type="chain" id="PRO_5045855564" evidence="1">
    <location>
        <begin position="26"/>
        <end position="625"/>
    </location>
</feature>
<organism evidence="2 3">
    <name type="scientific">Shewanella litorisediminis</name>
    <dbReference type="NCBI Taxonomy" id="1173586"/>
    <lineage>
        <taxon>Bacteria</taxon>
        <taxon>Pseudomonadati</taxon>
        <taxon>Pseudomonadota</taxon>
        <taxon>Gammaproteobacteria</taxon>
        <taxon>Alteromonadales</taxon>
        <taxon>Shewanellaceae</taxon>
        <taxon>Shewanella</taxon>
    </lineage>
</organism>
<dbReference type="EMBL" id="CP069213">
    <property type="protein sequence ID" value="QRH03311.1"/>
    <property type="molecule type" value="Genomic_DNA"/>
</dbReference>
<dbReference type="Pfam" id="PF11949">
    <property type="entry name" value="DUF3466"/>
    <property type="match status" value="1"/>
</dbReference>
<name>A0ABX7G7G8_9GAMM</name>
<dbReference type="RefSeq" id="WP_203326868.1">
    <property type="nucleotide sequence ID" value="NZ_CP069213.1"/>
</dbReference>
<keyword evidence="1" id="KW-0732">Signal</keyword>
<protein>
    <submittedName>
        <fullName evidence="2">DUF3466 family protein</fullName>
    </submittedName>
</protein>
<sequence length="625" mass="67694">MKLQLEKALSLVAVGVLGVLGSAQAAPVYEIKNIENYDLQGTLEGTRNGYAMGVNDNNELVGISKGRKKLSTDDVEGGIIDSDDGIADEEQITYSVVLPIVANNFTFTAAANGAEGAWVPTFESINGTTPPKDTDLSVPETINSIDTFYYGISDEGVKVGATTGPEKTLDYTGSSDTQEYWYYRDFELRGVAKTASGDVALLPPYVEYTSTKEGESDKKVYVGGSSAATAVSGNLIAGYASTDISRYGGERVQACLDNASAEGALPVDICVQIEQYPNSAGTRNVQYQTRAYVWQLDNDTVTGTELPLGLTPAADSTLTYTAQGLGINAEGTVVGRSHVNRNGNEDYFRMDAAFWTRKQDGSYEYHWVPVINVDDVQSSIAYDVNDNGILVGSYRSFIQGYQRDKFFYFDTKAADAKPVVPYDFYSTPSDLSSRAKSINNKGQVVGYIETTHEKEKPRPKAGFLFDMNAAEGGEFSNLNNLLTCESKGFEQGSEGKWQRHQIEVVDGSGKTLTYSADIQIVEANSINEAGVIVGTAFVRKPVYKVDDKGLPVVENGKFVFELDGNGNPVTSYLPRAVVLEPAGSGAVACTEVDENTGGEKYERQGAASLFALLLLPLVWLRRRVR</sequence>
<evidence type="ECO:0000256" key="1">
    <source>
        <dbReference type="SAM" id="SignalP"/>
    </source>
</evidence>
<feature type="signal peptide" evidence="1">
    <location>
        <begin position="1"/>
        <end position="25"/>
    </location>
</feature>